<evidence type="ECO:0000256" key="1">
    <source>
        <dbReference type="ARBA" id="ARBA00022737"/>
    </source>
</evidence>
<dbReference type="EMBL" id="OW240916">
    <property type="protein sequence ID" value="CAH2293842.1"/>
    <property type="molecule type" value="Genomic_DNA"/>
</dbReference>
<dbReference type="GO" id="GO:0019901">
    <property type="term" value="F:protein kinase binding"/>
    <property type="evidence" value="ECO:0007669"/>
    <property type="project" value="TreeGrafter"/>
</dbReference>
<proteinExistence type="predicted"/>
<dbReference type="InterPro" id="IPR050776">
    <property type="entry name" value="Ank_Repeat/CDKN_Inhibitor"/>
</dbReference>
<accession>A0AAD1S7M2</accession>
<dbReference type="InterPro" id="IPR002110">
    <property type="entry name" value="Ankyrin_rpt"/>
</dbReference>
<reference evidence="3" key="1">
    <citation type="submission" date="2022-03" db="EMBL/GenBank/DDBJ databases">
        <authorList>
            <person name="Alioto T."/>
            <person name="Alioto T."/>
            <person name="Gomez Garrido J."/>
        </authorList>
    </citation>
    <scope>NUCLEOTIDE SEQUENCE</scope>
</reference>
<name>A0AAD1S7M2_PELCU</name>
<dbReference type="AlphaFoldDB" id="A0AAD1S7M2"/>
<dbReference type="Pfam" id="PF12796">
    <property type="entry name" value="Ank_2"/>
    <property type="match status" value="1"/>
</dbReference>
<keyword evidence="1" id="KW-0677">Repeat</keyword>
<dbReference type="PANTHER" id="PTHR24201">
    <property type="entry name" value="ANK_REP_REGION DOMAIN-CONTAINING PROTEIN"/>
    <property type="match status" value="1"/>
</dbReference>
<evidence type="ECO:0000313" key="3">
    <source>
        <dbReference type="EMBL" id="CAH2293842.1"/>
    </source>
</evidence>
<dbReference type="SUPFAM" id="SSF48403">
    <property type="entry name" value="Ankyrin repeat"/>
    <property type="match status" value="1"/>
</dbReference>
<protein>
    <submittedName>
        <fullName evidence="3">Cyclin-dependent kinase 4 inhibitor B-like</fullName>
    </submittedName>
</protein>
<sequence>MATPADQLANAAARGDLQLASEMLEGGADPNAPNSLGRTPIQVMMMGCTKMAELLISYGAYPSIQDPDTGTSPAHDAAREGFVDTLIVLCKAGASITEPLDKYGKRPIDLVTEQMMEVLRQEQMLD</sequence>
<organism evidence="3 4">
    <name type="scientific">Pelobates cultripes</name>
    <name type="common">Western spadefoot toad</name>
    <dbReference type="NCBI Taxonomy" id="61616"/>
    <lineage>
        <taxon>Eukaryota</taxon>
        <taxon>Metazoa</taxon>
        <taxon>Chordata</taxon>
        <taxon>Craniata</taxon>
        <taxon>Vertebrata</taxon>
        <taxon>Euteleostomi</taxon>
        <taxon>Amphibia</taxon>
        <taxon>Batrachia</taxon>
        <taxon>Anura</taxon>
        <taxon>Pelobatoidea</taxon>
        <taxon>Pelobatidae</taxon>
        <taxon>Pelobates</taxon>
    </lineage>
</organism>
<dbReference type="PANTHER" id="PTHR24201:SF8">
    <property type="entry name" value="CYCLIN-DEPENDENT KINASE 4 INHIBITOR B"/>
    <property type="match status" value="1"/>
</dbReference>
<keyword evidence="4" id="KW-1185">Reference proteome</keyword>
<dbReference type="GO" id="GO:0008285">
    <property type="term" value="P:negative regulation of cell population proliferation"/>
    <property type="evidence" value="ECO:0007669"/>
    <property type="project" value="TreeGrafter"/>
</dbReference>
<dbReference type="Gene3D" id="1.25.40.20">
    <property type="entry name" value="Ankyrin repeat-containing domain"/>
    <property type="match status" value="1"/>
</dbReference>
<dbReference type="GO" id="GO:2000045">
    <property type="term" value="P:regulation of G1/S transition of mitotic cell cycle"/>
    <property type="evidence" value="ECO:0007669"/>
    <property type="project" value="TreeGrafter"/>
</dbReference>
<dbReference type="GO" id="GO:0005737">
    <property type="term" value="C:cytoplasm"/>
    <property type="evidence" value="ECO:0007669"/>
    <property type="project" value="TreeGrafter"/>
</dbReference>
<gene>
    <name evidence="3" type="ORF">PECUL_23A006213</name>
</gene>
<evidence type="ECO:0000256" key="2">
    <source>
        <dbReference type="ARBA" id="ARBA00023043"/>
    </source>
</evidence>
<dbReference type="Proteomes" id="UP001295444">
    <property type="component" value="Chromosome 05"/>
</dbReference>
<dbReference type="InterPro" id="IPR036770">
    <property type="entry name" value="Ankyrin_rpt-contain_sf"/>
</dbReference>
<dbReference type="GO" id="GO:0005634">
    <property type="term" value="C:nucleus"/>
    <property type="evidence" value="ECO:0007669"/>
    <property type="project" value="TreeGrafter"/>
</dbReference>
<evidence type="ECO:0000313" key="4">
    <source>
        <dbReference type="Proteomes" id="UP001295444"/>
    </source>
</evidence>
<dbReference type="GO" id="GO:0004861">
    <property type="term" value="F:cyclin-dependent protein serine/threonine kinase inhibitor activity"/>
    <property type="evidence" value="ECO:0007669"/>
    <property type="project" value="TreeGrafter"/>
</dbReference>
<keyword evidence="2" id="KW-0040">ANK repeat</keyword>